<dbReference type="PRINTS" id="PR01415">
    <property type="entry name" value="ANKYRIN"/>
</dbReference>
<keyword evidence="7" id="KW-1185">Reference proteome</keyword>
<proteinExistence type="predicted"/>
<keyword evidence="2 3" id="KW-0040">ANK repeat</keyword>
<dbReference type="GeneID" id="92071160"/>
<evidence type="ECO:0000256" key="3">
    <source>
        <dbReference type="PROSITE-ProRule" id="PRU00023"/>
    </source>
</evidence>
<keyword evidence="6" id="KW-0418">Kinase</keyword>
<name>A0ABR1QY85_9PEZI</name>
<feature type="domain" description="Fungal STAND N-terminal Goodbye" evidence="4">
    <location>
        <begin position="22"/>
        <end position="142"/>
    </location>
</feature>
<dbReference type="RefSeq" id="XP_066706991.1">
    <property type="nucleotide sequence ID" value="XM_066838098.1"/>
</dbReference>
<feature type="repeat" description="ANK" evidence="3">
    <location>
        <begin position="781"/>
        <end position="813"/>
    </location>
</feature>
<dbReference type="Pfam" id="PF17109">
    <property type="entry name" value="Goodbye"/>
    <property type="match status" value="1"/>
</dbReference>
<dbReference type="InterPro" id="IPR036770">
    <property type="entry name" value="Ankyrin_rpt-contain_sf"/>
</dbReference>
<feature type="domain" description="GPI inositol-deacylase winged helix" evidence="5">
    <location>
        <begin position="437"/>
        <end position="516"/>
    </location>
</feature>
<feature type="repeat" description="ANK" evidence="3">
    <location>
        <begin position="650"/>
        <end position="682"/>
    </location>
</feature>
<dbReference type="Gene3D" id="1.25.40.20">
    <property type="entry name" value="Ankyrin repeat-containing domain"/>
    <property type="match status" value="6"/>
</dbReference>
<evidence type="ECO:0000259" key="5">
    <source>
        <dbReference type="Pfam" id="PF22939"/>
    </source>
</evidence>
<feature type="repeat" description="ANK" evidence="3">
    <location>
        <begin position="878"/>
        <end position="910"/>
    </location>
</feature>
<evidence type="ECO:0000256" key="1">
    <source>
        <dbReference type="ARBA" id="ARBA00022737"/>
    </source>
</evidence>
<protein>
    <submittedName>
        <fullName evidence="6">AGC PKA kinase</fullName>
    </submittedName>
</protein>
<gene>
    <name evidence="6" type="ORF">PG986_001876</name>
</gene>
<dbReference type="InterPro" id="IPR054471">
    <property type="entry name" value="GPIID_WHD"/>
</dbReference>
<dbReference type="GO" id="GO:0016301">
    <property type="term" value="F:kinase activity"/>
    <property type="evidence" value="ECO:0007669"/>
    <property type="project" value="UniProtKB-KW"/>
</dbReference>
<feature type="repeat" description="ANK" evidence="3">
    <location>
        <begin position="1004"/>
        <end position="1036"/>
    </location>
</feature>
<dbReference type="SMART" id="SM00248">
    <property type="entry name" value="ANK"/>
    <property type="match status" value="17"/>
</dbReference>
<dbReference type="PROSITE" id="PS50088">
    <property type="entry name" value="ANK_REPEAT"/>
    <property type="match status" value="11"/>
</dbReference>
<dbReference type="PANTHER" id="PTHR24198:SF165">
    <property type="entry name" value="ANKYRIN REPEAT-CONTAINING PROTEIN-RELATED"/>
    <property type="match status" value="1"/>
</dbReference>
<accession>A0ABR1QY85</accession>
<dbReference type="Pfam" id="PF12796">
    <property type="entry name" value="Ank_2"/>
    <property type="match status" value="6"/>
</dbReference>
<evidence type="ECO:0000313" key="6">
    <source>
        <dbReference type="EMBL" id="KAK7967599.1"/>
    </source>
</evidence>
<dbReference type="InterPro" id="IPR002110">
    <property type="entry name" value="Ankyrin_rpt"/>
</dbReference>
<keyword evidence="1" id="KW-0677">Repeat</keyword>
<dbReference type="Pfam" id="PF22939">
    <property type="entry name" value="WHD_GPIID"/>
    <property type="match status" value="1"/>
</dbReference>
<evidence type="ECO:0000256" key="2">
    <source>
        <dbReference type="ARBA" id="ARBA00023043"/>
    </source>
</evidence>
<dbReference type="SUPFAM" id="SSF48403">
    <property type="entry name" value="Ankyrin repeat"/>
    <property type="match status" value="2"/>
</dbReference>
<feature type="repeat" description="ANK" evidence="3">
    <location>
        <begin position="1069"/>
        <end position="1105"/>
    </location>
</feature>
<dbReference type="EMBL" id="JAQQWE010000001">
    <property type="protein sequence ID" value="KAK7967599.1"/>
    <property type="molecule type" value="Genomic_DNA"/>
</dbReference>
<dbReference type="PROSITE" id="PS50297">
    <property type="entry name" value="ANK_REP_REGION"/>
    <property type="match status" value="10"/>
</dbReference>
<reference evidence="6 7" key="1">
    <citation type="submission" date="2023-01" db="EMBL/GenBank/DDBJ databases">
        <title>Analysis of 21 Apiospora genomes using comparative genomics revels a genus with tremendous synthesis potential of carbohydrate active enzymes and secondary metabolites.</title>
        <authorList>
            <person name="Sorensen T."/>
        </authorList>
    </citation>
    <scope>NUCLEOTIDE SEQUENCE [LARGE SCALE GENOMIC DNA]</scope>
    <source>
        <strain evidence="6 7">CBS 24483</strain>
    </source>
</reference>
<organism evidence="6 7">
    <name type="scientific">Apiospora aurea</name>
    <dbReference type="NCBI Taxonomy" id="335848"/>
    <lineage>
        <taxon>Eukaryota</taxon>
        <taxon>Fungi</taxon>
        <taxon>Dikarya</taxon>
        <taxon>Ascomycota</taxon>
        <taxon>Pezizomycotina</taxon>
        <taxon>Sordariomycetes</taxon>
        <taxon>Xylariomycetidae</taxon>
        <taxon>Amphisphaeriales</taxon>
        <taxon>Apiosporaceae</taxon>
        <taxon>Apiospora</taxon>
    </lineage>
</organism>
<feature type="repeat" description="ANK" evidence="3">
    <location>
        <begin position="1176"/>
        <end position="1208"/>
    </location>
</feature>
<feature type="repeat" description="ANK" evidence="3">
    <location>
        <begin position="845"/>
        <end position="877"/>
    </location>
</feature>
<feature type="repeat" description="ANK" evidence="3">
    <location>
        <begin position="1037"/>
        <end position="1065"/>
    </location>
</feature>
<sequence>MATTLSDRLTASTIDTGVPRMWAHAVSRYQELAATKLPHPTSIQSIPQLFDEVLSASDRFKNYRHDGSKVDRLRSYVARCLGPLQQLGTLVTQATKTVYPPTEAIFAAMNYLISSATATSADYEALELVFDDLQSQLQSLKILETKLSHFPELEPAVVGIFTSALVLCGICTQYIRKRRIRKTLRALVSGRDEKLKQATNDFHRSVRLGNETTKKLLLASSVDLKLATSSTLQHVANIDGSSEQMVRQLKELKISQERNETSLLSTTRKPGNGCYAIQAFVFGWMVTTTQYSGVGELDECAEGTRAEFLNLLLASRSTLRLFFTSRRSVDLHDRLGVSSSIEITASTSDIREYLATGISQNERLSSILQIHPDLRDQIIDTVQIEADGMFLLANLQLTHIGKQNTAKKVRNALCGLPRGIAAFYEQAIQRIADQGEEDSVLAKRTLSLIFGAERSLNAAELLAALSVETGDSELDDENCPNLSTVLGVCVGLVRVDDNSGTIGLVHKTLQEYLQENIMDLLPDLHWEMTKVSITYLSFRYFAEGPCAGDITLEERLQQYPFLEYASKNWGIHARYSGRQSLASVMAFLGSGANLASSVQVMYSSAKRTNGWHGRFPDNFGPLHAAAYWGLEEACEILCEGSYNIDAQDSQGTTALHLAAQQGHTALLESLLARGARADLANEKGYTALIWAGRNGHTASITPLLLAHRNILTHDVEGWTALDWAITGRHYDTAKVLLAHYSQASEVARLNKSLMLAAEAGNDEAVEILLSKGADVNGIDEEGSTALDFAVSEGKEEVVRLLLERGANPNSGDNYGHTSLHWALAHPFIAMLLLQYGATIDVKNRQKQTPLLWSAKEAQIDMMVLLIESGAAVNACDEHGITALHAAAAKGDEAMVKTLLDNGADATLEDRDGWTPVHAALVGGHNHLLPVFVPIVNNCQGIADALLKRLEDENNAAWLQEIAMAKSEGSVQVSGLRTAVNSGHSERVLALINAGEDINACDSIGGSTALTLATWLRRLNIARILIENGADVDRPDGAGNTALHIAARDGYEDIVALLVRNGATIDKPLHSWTPLLLASKDSHHDCCARIAELLVDNGADVNAADYHGRTALHWAAWWGQFHLAWELLRRDALVDAQDRWGMTPLVWASASEHTRSGNPVTNLLLDHNANANVETKNGYRAIHLAVLAGDVECLDKLLRHEADPEARIGTIGLTSLDIARIMKHEAAVKLLEEWGGLYSQPPQWQHAQNMALIYGNGGGLYGDTWVPASQH</sequence>
<evidence type="ECO:0000259" key="4">
    <source>
        <dbReference type="Pfam" id="PF17109"/>
    </source>
</evidence>
<feature type="repeat" description="ANK" evidence="3">
    <location>
        <begin position="1139"/>
        <end position="1175"/>
    </location>
</feature>
<dbReference type="PANTHER" id="PTHR24198">
    <property type="entry name" value="ANKYRIN REPEAT AND PROTEIN KINASE DOMAIN-CONTAINING PROTEIN"/>
    <property type="match status" value="1"/>
</dbReference>
<comment type="caution">
    <text evidence="6">The sequence shown here is derived from an EMBL/GenBank/DDBJ whole genome shotgun (WGS) entry which is preliminary data.</text>
</comment>
<feature type="repeat" description="ANK" evidence="3">
    <location>
        <begin position="748"/>
        <end position="780"/>
    </location>
</feature>
<evidence type="ECO:0000313" key="7">
    <source>
        <dbReference type="Proteomes" id="UP001391051"/>
    </source>
</evidence>
<feature type="repeat" description="ANK" evidence="3">
    <location>
        <begin position="1106"/>
        <end position="1138"/>
    </location>
</feature>
<dbReference type="InterPro" id="IPR031350">
    <property type="entry name" value="Goodbye_dom"/>
</dbReference>
<dbReference type="Proteomes" id="UP001391051">
    <property type="component" value="Unassembled WGS sequence"/>
</dbReference>
<keyword evidence="6" id="KW-0808">Transferase</keyword>